<comment type="subcellular location">
    <subcellularLocation>
        <location evidence="1">Mitochondrion membrane</location>
        <topology evidence="1">Multi-pass membrane protein</topology>
    </subcellularLocation>
</comment>
<dbReference type="OrthoDB" id="409586at2759"/>
<organism evidence="11 12">
    <name type="scientific">Smittium simulii</name>
    <dbReference type="NCBI Taxonomy" id="133385"/>
    <lineage>
        <taxon>Eukaryota</taxon>
        <taxon>Fungi</taxon>
        <taxon>Fungi incertae sedis</taxon>
        <taxon>Zoopagomycota</taxon>
        <taxon>Kickxellomycotina</taxon>
        <taxon>Harpellomycetes</taxon>
        <taxon>Harpellales</taxon>
        <taxon>Legeriomycetaceae</taxon>
        <taxon>Smittium</taxon>
    </lineage>
</organism>
<comment type="caution">
    <text evidence="11">The sequence shown here is derived from an EMBL/GenBank/DDBJ whole genome shotgun (WGS) entry which is preliminary data.</text>
</comment>
<evidence type="ECO:0000256" key="4">
    <source>
        <dbReference type="ARBA" id="ARBA00022692"/>
    </source>
</evidence>
<dbReference type="SUPFAM" id="SSF103506">
    <property type="entry name" value="Mitochondrial carrier"/>
    <property type="match status" value="1"/>
</dbReference>
<dbReference type="PRINTS" id="PR00926">
    <property type="entry name" value="MITOCARRIER"/>
</dbReference>
<evidence type="ECO:0000256" key="9">
    <source>
        <dbReference type="PROSITE-ProRule" id="PRU00282"/>
    </source>
</evidence>
<evidence type="ECO:0000313" key="12">
    <source>
        <dbReference type="Proteomes" id="UP000245383"/>
    </source>
</evidence>
<protein>
    <recommendedName>
        <fullName evidence="13">Mitochondrial carrier protein</fullName>
    </recommendedName>
</protein>
<dbReference type="PANTHER" id="PTHR45624:SF12">
    <property type="entry name" value="MITOCHONDRIAL ORNITHINE TRANSPORTER 1"/>
    <property type="match status" value="1"/>
</dbReference>
<keyword evidence="5" id="KW-0677">Repeat</keyword>
<proteinExistence type="inferred from homology"/>
<keyword evidence="3 10" id="KW-0813">Transport</keyword>
<sequence length="297" mass="32214">MSDNNRQAALNCLAGSVGGVGQVLAGQPFDTIKVRIQSQPTEYRGAFDCLKKLVGENGVQGLYKGTTSPLMGISVCVSLQFLTLEKMKQYFADRNMRAGQQGGQLLPSQLFLAGGVAGLANSVASCPVEHIRTRLQIQNAGQELYSGTIDCVKKISAEYGVSALYKGMVPTLYREFFGYGAYFLAYEYFVARELAKSGGKRADLASWKVCLYGSYAGFSMWLLCFPIDAIKTKIQTDAFAANARYKSTLDCLTSTLKSGGVAGLYRGLSPCLLRAAPANAATFICFEYAMRFLQTHT</sequence>
<dbReference type="GO" id="GO:1990575">
    <property type="term" value="P:mitochondrial L-ornithine transmembrane transport"/>
    <property type="evidence" value="ECO:0007669"/>
    <property type="project" value="TreeGrafter"/>
</dbReference>
<feature type="repeat" description="Solcar" evidence="9">
    <location>
        <begin position="6"/>
        <end position="90"/>
    </location>
</feature>
<evidence type="ECO:0000256" key="7">
    <source>
        <dbReference type="ARBA" id="ARBA00023128"/>
    </source>
</evidence>
<dbReference type="EMBL" id="MBFR01000011">
    <property type="protein sequence ID" value="PVU97505.1"/>
    <property type="molecule type" value="Genomic_DNA"/>
</dbReference>
<name>A0A2T9YYT2_9FUNG</name>
<keyword evidence="6" id="KW-1133">Transmembrane helix</keyword>
<dbReference type="InterPro" id="IPR002067">
    <property type="entry name" value="MCP"/>
</dbReference>
<evidence type="ECO:0000256" key="8">
    <source>
        <dbReference type="ARBA" id="ARBA00023136"/>
    </source>
</evidence>
<dbReference type="InterPro" id="IPR050567">
    <property type="entry name" value="Mitochondrial_Carrier"/>
</dbReference>
<evidence type="ECO:0000256" key="10">
    <source>
        <dbReference type="RuleBase" id="RU000488"/>
    </source>
</evidence>
<dbReference type="Pfam" id="PF00153">
    <property type="entry name" value="Mito_carr"/>
    <property type="match status" value="3"/>
</dbReference>
<reference evidence="11 12" key="1">
    <citation type="journal article" date="2018" name="MBio">
        <title>Comparative Genomics Reveals the Core Gene Toolbox for the Fungus-Insect Symbiosis.</title>
        <authorList>
            <person name="Wang Y."/>
            <person name="Stata M."/>
            <person name="Wang W."/>
            <person name="Stajich J.E."/>
            <person name="White M.M."/>
            <person name="Moncalvo J.M."/>
        </authorList>
    </citation>
    <scope>NUCLEOTIDE SEQUENCE [LARGE SCALE GENOMIC DNA]</scope>
    <source>
        <strain evidence="11 12">SWE-8-4</strain>
    </source>
</reference>
<evidence type="ECO:0000256" key="6">
    <source>
        <dbReference type="ARBA" id="ARBA00022989"/>
    </source>
</evidence>
<evidence type="ECO:0000256" key="3">
    <source>
        <dbReference type="ARBA" id="ARBA00022448"/>
    </source>
</evidence>
<dbReference type="GO" id="GO:0031966">
    <property type="term" value="C:mitochondrial membrane"/>
    <property type="evidence" value="ECO:0007669"/>
    <property type="project" value="UniProtKB-SubCell"/>
</dbReference>
<dbReference type="Gene3D" id="1.50.40.10">
    <property type="entry name" value="Mitochondrial carrier domain"/>
    <property type="match status" value="2"/>
</dbReference>
<gene>
    <name evidence="11" type="ORF">BB561_000516</name>
</gene>
<comment type="similarity">
    <text evidence="2 10">Belongs to the mitochondrial carrier (TC 2.A.29) family.</text>
</comment>
<keyword evidence="7" id="KW-0496">Mitochondrion</keyword>
<dbReference type="InterPro" id="IPR018108">
    <property type="entry name" value="MCP_transmembrane"/>
</dbReference>
<dbReference type="PROSITE" id="PS50920">
    <property type="entry name" value="SOLCAR"/>
    <property type="match status" value="3"/>
</dbReference>
<dbReference type="STRING" id="133385.A0A2T9YYT2"/>
<accession>A0A2T9YYT2</accession>
<dbReference type="Proteomes" id="UP000245383">
    <property type="component" value="Unassembled WGS sequence"/>
</dbReference>
<feature type="repeat" description="Solcar" evidence="9">
    <location>
        <begin position="103"/>
        <end position="192"/>
    </location>
</feature>
<evidence type="ECO:0000256" key="1">
    <source>
        <dbReference type="ARBA" id="ARBA00004225"/>
    </source>
</evidence>
<keyword evidence="8 9" id="KW-0472">Membrane</keyword>
<evidence type="ECO:0000313" key="11">
    <source>
        <dbReference type="EMBL" id="PVU97505.1"/>
    </source>
</evidence>
<keyword evidence="12" id="KW-1185">Reference proteome</keyword>
<feature type="repeat" description="Solcar" evidence="9">
    <location>
        <begin position="204"/>
        <end position="292"/>
    </location>
</feature>
<dbReference type="GO" id="GO:0000064">
    <property type="term" value="F:L-ornithine transmembrane transporter activity"/>
    <property type="evidence" value="ECO:0007669"/>
    <property type="project" value="TreeGrafter"/>
</dbReference>
<dbReference type="AlphaFoldDB" id="A0A2T9YYT2"/>
<evidence type="ECO:0000256" key="5">
    <source>
        <dbReference type="ARBA" id="ARBA00022737"/>
    </source>
</evidence>
<evidence type="ECO:0000256" key="2">
    <source>
        <dbReference type="ARBA" id="ARBA00006375"/>
    </source>
</evidence>
<dbReference type="PANTHER" id="PTHR45624">
    <property type="entry name" value="MITOCHONDRIAL BASIC AMINO ACIDS TRANSPORTER-RELATED"/>
    <property type="match status" value="1"/>
</dbReference>
<evidence type="ECO:0008006" key="13">
    <source>
        <dbReference type="Google" id="ProtNLM"/>
    </source>
</evidence>
<keyword evidence="4 9" id="KW-0812">Transmembrane</keyword>
<dbReference type="InterPro" id="IPR023395">
    <property type="entry name" value="MCP_dom_sf"/>
</dbReference>